<accession>A0A9W4I5Q8</accession>
<evidence type="ECO:0000313" key="1">
    <source>
        <dbReference type="EMBL" id="CAG8227188.1"/>
    </source>
</evidence>
<dbReference type="EMBL" id="CAJVNV010000539">
    <property type="protein sequence ID" value="CAG8227188.1"/>
    <property type="molecule type" value="Genomic_DNA"/>
</dbReference>
<organism evidence="1 2">
    <name type="scientific">Penicillium nalgiovense</name>
    <dbReference type="NCBI Taxonomy" id="60175"/>
    <lineage>
        <taxon>Eukaryota</taxon>
        <taxon>Fungi</taxon>
        <taxon>Dikarya</taxon>
        <taxon>Ascomycota</taxon>
        <taxon>Pezizomycotina</taxon>
        <taxon>Eurotiomycetes</taxon>
        <taxon>Eurotiomycetidae</taxon>
        <taxon>Eurotiales</taxon>
        <taxon>Aspergillaceae</taxon>
        <taxon>Penicillium</taxon>
    </lineage>
</organism>
<protein>
    <submittedName>
        <fullName evidence="1">Uncharacterized protein</fullName>
    </submittedName>
</protein>
<reference evidence="1" key="1">
    <citation type="submission" date="2021-07" db="EMBL/GenBank/DDBJ databases">
        <authorList>
            <person name="Branca A.L. A."/>
        </authorList>
    </citation>
    <scope>NUCLEOTIDE SEQUENCE</scope>
</reference>
<dbReference type="OrthoDB" id="4177236at2759"/>
<proteinExistence type="predicted"/>
<sequence length="193" mass="22013">MSSRAWFEQLQSNFGSLREYIDDLHARRTNEETVLVNIDNETDENVVATAVKKWVSTRMGMVGRSLLLELKTPWYPPVPVCGAVDIEQRRVFSACDENGLPILAAERNNCSVQDAKVIERLVSLESGPFEKGRAVLDMADMDRLLGEMLTMDRKEFFWCCVHGLMHLVPTSHSIYAVCKHRGFLSSETYDKWP</sequence>
<name>A0A9W4I5Q8_PENNA</name>
<dbReference type="Proteomes" id="UP001153461">
    <property type="component" value="Unassembled WGS sequence"/>
</dbReference>
<gene>
    <name evidence="1" type="ORF">PNAL_LOCUS8174</name>
</gene>
<dbReference type="AlphaFoldDB" id="A0A9W4I5Q8"/>
<evidence type="ECO:0000313" key="2">
    <source>
        <dbReference type="Proteomes" id="UP001153461"/>
    </source>
</evidence>
<comment type="caution">
    <text evidence="1">The sequence shown here is derived from an EMBL/GenBank/DDBJ whole genome shotgun (WGS) entry which is preliminary data.</text>
</comment>